<comment type="caution">
    <text evidence="1">The sequence shown here is derived from an EMBL/GenBank/DDBJ whole genome shotgun (WGS) entry which is preliminary data.</text>
</comment>
<reference evidence="1 2" key="1">
    <citation type="submission" date="2020-08" db="EMBL/GenBank/DDBJ databases">
        <title>Genomic Encyclopedia of Type Strains, Phase IV (KMG-IV): sequencing the most valuable type-strain genomes for metagenomic binning, comparative biology and taxonomic classification.</title>
        <authorList>
            <person name="Goeker M."/>
        </authorList>
    </citation>
    <scope>NUCLEOTIDE SEQUENCE [LARGE SCALE GENOMIC DNA]</scope>
    <source>
        <strain evidence="1 2">DSM 25620</strain>
    </source>
</reference>
<sequence length="178" mass="19582">MTSELISQIDSLLALDANGCLVPHGIGGLARELLERCQVELNTRATPSADPLAGLQRYDLDFHGLHGEDAYMRKDETGEYVLHSEAAKIIAEQAAEIERMKSDRLYVVGCNDGYKTAEAELAQIKAQEPVMWLCVHDDRRSDRAITTPSPSRRDILNADGYEITPLYASPLAPEGGKN</sequence>
<proteinExistence type="predicted"/>
<keyword evidence="2" id="KW-1185">Reference proteome</keyword>
<name>A0A7W8AJ40_9HYPH</name>
<dbReference type="EMBL" id="JACHIL010000003">
    <property type="protein sequence ID" value="MBB5091311.1"/>
    <property type="molecule type" value="Genomic_DNA"/>
</dbReference>
<dbReference type="AlphaFoldDB" id="A0A7W8AJ40"/>
<dbReference type="RefSeq" id="WP_151159414.1">
    <property type="nucleotide sequence ID" value="NZ_JACHIL010000003.1"/>
</dbReference>
<dbReference type="Proteomes" id="UP000531231">
    <property type="component" value="Unassembled WGS sequence"/>
</dbReference>
<gene>
    <name evidence="1" type="ORF">HNQ68_001852</name>
</gene>
<evidence type="ECO:0000313" key="2">
    <source>
        <dbReference type="Proteomes" id="UP000531231"/>
    </source>
</evidence>
<accession>A0A7W8AJ40</accession>
<evidence type="ECO:0000313" key="1">
    <source>
        <dbReference type="EMBL" id="MBB5091311.1"/>
    </source>
</evidence>
<protein>
    <submittedName>
        <fullName evidence="1">Uncharacterized protein</fullName>
    </submittedName>
</protein>
<organism evidence="1 2">
    <name type="scientific">Pseudochrobactrum saccharolyticum</name>
    <dbReference type="NCBI Taxonomy" id="354352"/>
    <lineage>
        <taxon>Bacteria</taxon>
        <taxon>Pseudomonadati</taxon>
        <taxon>Pseudomonadota</taxon>
        <taxon>Alphaproteobacteria</taxon>
        <taxon>Hyphomicrobiales</taxon>
        <taxon>Brucellaceae</taxon>
        <taxon>Pseudochrobactrum</taxon>
    </lineage>
</organism>